<dbReference type="RefSeq" id="WP_188773400.1">
    <property type="nucleotide sequence ID" value="NZ_BMMB01000001.1"/>
</dbReference>
<gene>
    <name evidence="4" type="ORF">JOC58_002880</name>
</gene>
<dbReference type="PROSITE" id="PS51272">
    <property type="entry name" value="SLH"/>
    <property type="match status" value="3"/>
</dbReference>
<comment type="caution">
    <text evidence="4">The sequence shown here is derived from an EMBL/GenBank/DDBJ whole genome shotgun (WGS) entry which is preliminary data.</text>
</comment>
<evidence type="ECO:0000313" key="5">
    <source>
        <dbReference type="Proteomes" id="UP001185028"/>
    </source>
</evidence>
<keyword evidence="5" id="KW-1185">Reference proteome</keyword>
<dbReference type="PANTHER" id="PTHR43308">
    <property type="entry name" value="OUTER MEMBRANE PROTEIN ALPHA-RELATED"/>
    <property type="match status" value="1"/>
</dbReference>
<feature type="chain" id="PRO_5046078326" description="SLH domain-containing protein" evidence="2">
    <location>
        <begin position="30"/>
        <end position="1422"/>
    </location>
</feature>
<accession>A0ABU1J0E6</accession>
<dbReference type="Pfam" id="PF00395">
    <property type="entry name" value="SLH"/>
    <property type="match status" value="3"/>
</dbReference>
<dbReference type="InterPro" id="IPR051465">
    <property type="entry name" value="Cell_Envelope_Struct_Comp"/>
</dbReference>
<feature type="domain" description="SLH" evidence="3">
    <location>
        <begin position="1297"/>
        <end position="1356"/>
    </location>
</feature>
<dbReference type="PANTHER" id="PTHR43308:SF5">
    <property type="entry name" value="S-LAYER PROTEIN _ PEPTIDOGLYCAN ENDO-BETA-N-ACETYLGLUCOSAMINIDASE"/>
    <property type="match status" value="1"/>
</dbReference>
<feature type="signal peptide" evidence="2">
    <location>
        <begin position="1"/>
        <end position="29"/>
    </location>
</feature>
<dbReference type="EMBL" id="JAVDQH010000011">
    <property type="protein sequence ID" value="MDR6244982.1"/>
    <property type="molecule type" value="Genomic_DNA"/>
</dbReference>
<dbReference type="InterPro" id="IPR001119">
    <property type="entry name" value="SLH_dom"/>
</dbReference>
<sequence>MNRYHAISKTRMFKISLCLILLLASFSSAAGSVFAGPASNNTFTVVNTNGDDSTGSFAWAIAQAGQFADGKVVFDPSLKGSTITLTGSLTHWNPGDNTSVEIGSQSTGSFTIEGLTDAQGKPAITVDGNGVQGIYATGSGTFSMSNLIMKNFNVVDTHGGLDYMGSALSITGENYSSVTLNNIYFIGNNKAFKSGGGIVSLSVVQAPYKVTIDRVKFTNNSMAANDATDNTFQGMLFFNSFVQATITNSLFADNTVNTHTSSTGIGSISSGGGAYDAIWYNNTFANNNLNNDQGAVLAPIAYLTDAGRPNGVPFQNEFRNNIVANSSMNFSAQTALSTLIYRASPDVPAVKVDPNLILTSADSSTFRNTDMKDYRLNTQAVDAIDHGDNSYVLSSRDLDGNPRTDGGIVDLGALEYTPSSNAALDSVANQAPASTDITGGNGSSTINAIKWKLSMPASVNELGLADLKVQDPTATVNLYKSSDYASNEITGSGTISIKDHQPPTYLYVKVTAENGTTVQYYELAVYPPATDVTLLSALADGSDTSTSTKINLTFDKDVADLSANDIAFFDVTASATVGTVSGSGKNWSVTITSVQMNPDPPPADQYPTSGQLQFILSSGANYNFIDASPMVTIYKAKAPHATPQATIDYANEKLTGLAPDTTYVVNGSTVVADTYGHIVIPSFWMGQTIDVIQAASAGSVDSQPQSLMIPTRPLPPLNLSVTDATYAEALDGKISGVSSDMEYTISDVVQWNNIYSNELTHLAVNTYFIRYKATASSFASKSAGKIVGVKDPNAEIVPAPVVMADDTLNTIIGLDTTMEVSVDGQAYVLYNGSNLPSLIGDHEVKVRYAATGSKPAGLVTLLQFTANQLPALTVTASDPSGSANNGKTILTITSPALPGSGNKWLFKNFGTATVVQPGIGSSVSNYSELPTSGLVDAANGDSIVVVEADMNSNVLRYAVVQAVVVSESSGGGSSGGSSSGGGGSSPSTTPTVPTPGTTTPVTGGKQPVIVLVNGKQENAGESTTTIENNIKTTTIDVDTNKLKAKLDAEGANAVVTIPISSDSDVNRAQIDGQALQNMQDKSATIVLQTDQASYKLPAKEIQLSTLAQLNGLGAITSTDNIKVSLQIAKSSQAVSEQMTQASTSKKATLLIPPFDFKVTAIIADKEVAVTSFNSYIERTIQLPDDIDPTKITTGVVMRDDNSIDHIPTKVIKQNNRYYAVLNSLTNSNYSVVWHPMTFADVSNHWAKDAVNDMGSRMVVNGVNDTTFNPNANITRAEFAAIIVRGLGLPAGKGADSFSDVKSDAWYAGAVQTAVAYKLINGFEDGTFRPQDTITREQAMMIVAKAMNLTGLAQRTPASDTTAALAGFADHSQIGNWAKDNLALTVRAKLINGRNGKMDPKASMTRAEVAAMVERLLKQSELI</sequence>
<reference evidence="4 5" key="1">
    <citation type="submission" date="2023-07" db="EMBL/GenBank/DDBJ databases">
        <title>Genomic Encyclopedia of Type Strains, Phase IV (KMG-IV): sequencing the most valuable type-strain genomes for metagenomic binning, comparative biology and taxonomic classification.</title>
        <authorList>
            <person name="Goeker M."/>
        </authorList>
    </citation>
    <scope>NUCLEOTIDE SEQUENCE [LARGE SCALE GENOMIC DNA]</scope>
    <source>
        <strain evidence="4 5">DSM 22170</strain>
    </source>
</reference>
<proteinExistence type="predicted"/>
<protein>
    <recommendedName>
        <fullName evidence="3">SLH domain-containing protein</fullName>
    </recommendedName>
</protein>
<feature type="domain" description="SLH" evidence="3">
    <location>
        <begin position="1233"/>
        <end position="1296"/>
    </location>
</feature>
<organism evidence="4 5">
    <name type="scientific">Paenibacillus hunanensis</name>
    <dbReference type="NCBI Taxonomy" id="539262"/>
    <lineage>
        <taxon>Bacteria</taxon>
        <taxon>Bacillati</taxon>
        <taxon>Bacillota</taxon>
        <taxon>Bacilli</taxon>
        <taxon>Bacillales</taxon>
        <taxon>Paenibacillaceae</taxon>
        <taxon>Paenibacillus</taxon>
    </lineage>
</organism>
<evidence type="ECO:0000313" key="4">
    <source>
        <dbReference type="EMBL" id="MDR6244982.1"/>
    </source>
</evidence>
<evidence type="ECO:0000259" key="3">
    <source>
        <dbReference type="PROSITE" id="PS51272"/>
    </source>
</evidence>
<feature type="region of interest" description="Disordered" evidence="1">
    <location>
        <begin position="968"/>
        <end position="1006"/>
    </location>
</feature>
<evidence type="ECO:0000256" key="1">
    <source>
        <dbReference type="SAM" id="MobiDB-lite"/>
    </source>
</evidence>
<feature type="compositionally biased region" description="Low complexity" evidence="1">
    <location>
        <begin position="985"/>
        <end position="1004"/>
    </location>
</feature>
<feature type="compositionally biased region" description="Gly residues" evidence="1">
    <location>
        <begin position="969"/>
        <end position="984"/>
    </location>
</feature>
<feature type="domain" description="SLH" evidence="3">
    <location>
        <begin position="1364"/>
        <end position="1422"/>
    </location>
</feature>
<dbReference type="Proteomes" id="UP001185028">
    <property type="component" value="Unassembled WGS sequence"/>
</dbReference>
<dbReference type="SUPFAM" id="SSF51126">
    <property type="entry name" value="Pectin lyase-like"/>
    <property type="match status" value="1"/>
</dbReference>
<evidence type="ECO:0000256" key="2">
    <source>
        <dbReference type="SAM" id="SignalP"/>
    </source>
</evidence>
<keyword evidence="2" id="KW-0732">Signal</keyword>
<dbReference type="InterPro" id="IPR011050">
    <property type="entry name" value="Pectin_lyase_fold/virulence"/>
</dbReference>
<name>A0ABU1J0E6_9BACL</name>